<comment type="pathway">
    <text evidence="2 12">One-carbon metabolism; tetrahydrofolate interconversion.</text>
</comment>
<dbReference type="GO" id="GO:0071949">
    <property type="term" value="F:FAD binding"/>
    <property type="evidence" value="ECO:0007669"/>
    <property type="project" value="TreeGrafter"/>
</dbReference>
<dbReference type="CDD" id="cd00537">
    <property type="entry name" value="MTHFR"/>
    <property type="match status" value="1"/>
</dbReference>
<protein>
    <recommendedName>
        <fullName evidence="12">Methylenetetrahydrofolate reductase</fullName>
        <ecNumber evidence="12">1.5.1.54</ecNumber>
    </recommendedName>
</protein>
<evidence type="ECO:0000313" key="14">
    <source>
        <dbReference type="Proteomes" id="UP000051679"/>
    </source>
</evidence>
<gene>
    <name evidence="13" type="ORF">FC18_GL001286</name>
</gene>
<name>A0A0R1ZUP8_9LACO</name>
<reference evidence="13 14" key="1">
    <citation type="journal article" date="2015" name="Genome Announc.">
        <title>Expanding the biotechnology potential of lactobacilli through comparative genomics of 213 strains and associated genera.</title>
        <authorList>
            <person name="Sun Z."/>
            <person name="Harris H.M."/>
            <person name="McCann A."/>
            <person name="Guo C."/>
            <person name="Argimon S."/>
            <person name="Zhang W."/>
            <person name="Yang X."/>
            <person name="Jeffery I.B."/>
            <person name="Cooney J.C."/>
            <person name="Kagawa T.F."/>
            <person name="Liu W."/>
            <person name="Song Y."/>
            <person name="Salvetti E."/>
            <person name="Wrobel A."/>
            <person name="Rasinkangas P."/>
            <person name="Parkhill J."/>
            <person name="Rea M.C."/>
            <person name="O'Sullivan O."/>
            <person name="Ritari J."/>
            <person name="Douillard F.P."/>
            <person name="Paul Ross R."/>
            <person name="Yang R."/>
            <person name="Briner A.E."/>
            <person name="Felis G.E."/>
            <person name="de Vos W.M."/>
            <person name="Barrangou R."/>
            <person name="Klaenhammer T.R."/>
            <person name="Caufield P.W."/>
            <person name="Cui Y."/>
            <person name="Zhang H."/>
            <person name="O'Toole P.W."/>
        </authorList>
    </citation>
    <scope>NUCLEOTIDE SEQUENCE [LARGE SCALE GENOMIC DNA]</scope>
    <source>
        <strain evidence="13 14">DSM 20505</strain>
    </source>
</reference>
<comment type="caution">
    <text evidence="13">The sequence shown here is derived from an EMBL/GenBank/DDBJ whole genome shotgun (WGS) entry which is preliminary data.</text>
</comment>
<dbReference type="GO" id="GO:0009086">
    <property type="term" value="P:methionine biosynthetic process"/>
    <property type="evidence" value="ECO:0007669"/>
    <property type="project" value="UniProtKB-KW"/>
</dbReference>
<evidence type="ECO:0000256" key="10">
    <source>
        <dbReference type="ARBA" id="ARBA00034478"/>
    </source>
</evidence>
<dbReference type="GO" id="GO:0035999">
    <property type="term" value="P:tetrahydrofolate interconversion"/>
    <property type="evidence" value="ECO:0007669"/>
    <property type="project" value="UniProtKB-UniPathway"/>
</dbReference>
<evidence type="ECO:0000256" key="4">
    <source>
        <dbReference type="ARBA" id="ARBA00022605"/>
    </source>
</evidence>
<comment type="cofactor">
    <cofactor evidence="1 12">
        <name>FAD</name>
        <dbReference type="ChEBI" id="CHEBI:57692"/>
    </cofactor>
</comment>
<dbReference type="AlphaFoldDB" id="A0A0R1ZUP8"/>
<evidence type="ECO:0000256" key="7">
    <source>
        <dbReference type="ARBA" id="ARBA00023002"/>
    </source>
</evidence>
<dbReference type="SUPFAM" id="SSF51730">
    <property type="entry name" value="FAD-linked oxidoreductase"/>
    <property type="match status" value="1"/>
</dbReference>
<keyword evidence="4" id="KW-0028">Amino-acid biosynthesis</keyword>
<comment type="pathway">
    <text evidence="10">Amino-acid biosynthesis; L-methionine biosynthesis via de novo pathway.</text>
</comment>
<dbReference type="GO" id="GO:0005829">
    <property type="term" value="C:cytosol"/>
    <property type="evidence" value="ECO:0007669"/>
    <property type="project" value="InterPro"/>
</dbReference>
<keyword evidence="7 12" id="KW-0560">Oxidoreductase</keyword>
<evidence type="ECO:0000313" key="13">
    <source>
        <dbReference type="EMBL" id="KRM55497.1"/>
    </source>
</evidence>
<comment type="catalytic activity">
    <reaction evidence="11">
        <text>(6S)-5-methyl-5,6,7,8-tetrahydrofolate + NAD(+) = (6R)-5,10-methylene-5,6,7,8-tetrahydrofolate + NADH + H(+)</text>
        <dbReference type="Rhea" id="RHEA:19821"/>
        <dbReference type="ChEBI" id="CHEBI:15378"/>
        <dbReference type="ChEBI" id="CHEBI:15636"/>
        <dbReference type="ChEBI" id="CHEBI:18608"/>
        <dbReference type="ChEBI" id="CHEBI:57540"/>
        <dbReference type="ChEBI" id="CHEBI:57945"/>
        <dbReference type="EC" id="1.5.1.54"/>
    </reaction>
    <physiologicalReaction direction="right-to-left" evidence="11">
        <dbReference type="Rhea" id="RHEA:19823"/>
    </physiologicalReaction>
</comment>
<proteinExistence type="inferred from homology"/>
<dbReference type="InterPro" id="IPR004620">
    <property type="entry name" value="MTHF_reductase_bac"/>
</dbReference>
<dbReference type="InterPro" id="IPR003171">
    <property type="entry name" value="Mehydrof_redctse-like"/>
</dbReference>
<dbReference type="OrthoDB" id="9812555at2"/>
<dbReference type="Proteomes" id="UP000051679">
    <property type="component" value="Unassembled WGS sequence"/>
</dbReference>
<comment type="similarity">
    <text evidence="3 12">Belongs to the methylenetetrahydrofolate reductase family.</text>
</comment>
<evidence type="ECO:0000256" key="2">
    <source>
        <dbReference type="ARBA" id="ARBA00004777"/>
    </source>
</evidence>
<dbReference type="RefSeq" id="WP_056975674.1">
    <property type="nucleotide sequence ID" value="NZ_AYYO01000021.1"/>
</dbReference>
<dbReference type="EC" id="1.5.1.54" evidence="12"/>
<dbReference type="PATRIC" id="fig|1291052.5.peg.1303"/>
<accession>A0A0R1ZUP8</accession>
<organism evidence="13 14">
    <name type="scientific">Lacticaseibacillus sharpeae JCM 1186 = DSM 20505</name>
    <dbReference type="NCBI Taxonomy" id="1291052"/>
    <lineage>
        <taxon>Bacteria</taxon>
        <taxon>Bacillati</taxon>
        <taxon>Bacillota</taxon>
        <taxon>Bacilli</taxon>
        <taxon>Lactobacillales</taxon>
        <taxon>Lactobacillaceae</taxon>
        <taxon>Lacticaseibacillus</taxon>
    </lineage>
</organism>
<keyword evidence="5 12" id="KW-0285">Flavoprotein</keyword>
<sequence>MKTSELFKRDRPVFSFEVFPPRNFDRPNAEKRVCATMEVLREVNPDFVSVTYRGAGPDAPKATIGIAKLIRDRYQTEAVVHLPAARLTKADVDDFLVRAEDAGIQNILALRGDIPEGGRVSDDFHYASDLVTYIKSKGDFNVSGACYPEGHPESPDALSDIRALKTKVDAGTSELISQLFFDNEAFFKFQDRCQFAGINVPIEAGIMPIMTASQAERMQAMAGVNLPAKLQGVLHRFADKPDALRDAGIAYAVDQIVDLLAHGVDGIHLYTMDNPEVAARIIEATKNIIRA</sequence>
<keyword evidence="9" id="KW-0486">Methionine biosynthesis</keyword>
<dbReference type="EMBL" id="AYYO01000021">
    <property type="protein sequence ID" value="KRM55497.1"/>
    <property type="molecule type" value="Genomic_DNA"/>
</dbReference>
<keyword evidence="14" id="KW-1185">Reference proteome</keyword>
<dbReference type="Pfam" id="PF02219">
    <property type="entry name" value="MTHFR"/>
    <property type="match status" value="1"/>
</dbReference>
<evidence type="ECO:0000256" key="5">
    <source>
        <dbReference type="ARBA" id="ARBA00022630"/>
    </source>
</evidence>
<evidence type="ECO:0000256" key="12">
    <source>
        <dbReference type="RuleBase" id="RU003862"/>
    </source>
</evidence>
<dbReference type="InterPro" id="IPR029041">
    <property type="entry name" value="FAD-linked_oxidoreductase-like"/>
</dbReference>
<dbReference type="GO" id="GO:0106312">
    <property type="term" value="F:methylenetetrahydrofolate reductase (NADH) activity"/>
    <property type="evidence" value="ECO:0007669"/>
    <property type="project" value="UniProtKB-EC"/>
</dbReference>
<evidence type="ECO:0000256" key="6">
    <source>
        <dbReference type="ARBA" id="ARBA00022827"/>
    </source>
</evidence>
<evidence type="ECO:0000256" key="8">
    <source>
        <dbReference type="ARBA" id="ARBA00023027"/>
    </source>
</evidence>
<evidence type="ECO:0000256" key="3">
    <source>
        <dbReference type="ARBA" id="ARBA00006743"/>
    </source>
</evidence>
<evidence type="ECO:0000256" key="1">
    <source>
        <dbReference type="ARBA" id="ARBA00001974"/>
    </source>
</evidence>
<evidence type="ECO:0000256" key="11">
    <source>
        <dbReference type="ARBA" id="ARBA00048628"/>
    </source>
</evidence>
<dbReference type="STRING" id="1291052.FC18_GL001286"/>
<dbReference type="Gene3D" id="3.20.20.220">
    <property type="match status" value="1"/>
</dbReference>
<dbReference type="PANTHER" id="PTHR45754:SF3">
    <property type="entry name" value="METHYLENETETRAHYDROFOLATE REDUCTASE (NADPH)"/>
    <property type="match status" value="1"/>
</dbReference>
<keyword evidence="6 12" id="KW-0274">FAD</keyword>
<evidence type="ECO:0000256" key="9">
    <source>
        <dbReference type="ARBA" id="ARBA00023167"/>
    </source>
</evidence>
<keyword evidence="8" id="KW-0520">NAD</keyword>
<dbReference type="NCBIfam" id="TIGR00676">
    <property type="entry name" value="fadh2"/>
    <property type="match status" value="1"/>
</dbReference>
<dbReference type="UniPathway" id="UPA00193"/>
<dbReference type="PANTHER" id="PTHR45754">
    <property type="entry name" value="METHYLENETETRAHYDROFOLATE REDUCTASE"/>
    <property type="match status" value="1"/>
</dbReference>